<comment type="caution">
    <text evidence="1">The sequence shown here is derived from an EMBL/GenBank/DDBJ whole genome shotgun (WGS) entry which is preliminary data.</text>
</comment>
<gene>
    <name evidence="1" type="ORF">TWF106_006421</name>
</gene>
<sequence length="135" mass="14916">MARMLYQELEASWRTDKLDQSMPRKAQTSTADREYLAATTAVRQRAISQDRPPGSILKLFRKKTPLTFTSAQLDTLVARECDAVAGTDIRTITTSASASTTAVTRFYQIITSTKAASYTNALIKATEFDTIAEVN</sequence>
<name>A0A7C8UX59_ORBOL</name>
<protein>
    <submittedName>
        <fullName evidence="1">Uncharacterized protein</fullName>
    </submittedName>
</protein>
<dbReference type="Proteomes" id="UP000472727">
    <property type="component" value="Unassembled WGS sequence"/>
</dbReference>
<organism evidence="1 2">
    <name type="scientific">Orbilia oligospora</name>
    <name type="common">Nematode-trapping fungus</name>
    <name type="synonym">Arthrobotrys oligospora</name>
    <dbReference type="NCBI Taxonomy" id="2813651"/>
    <lineage>
        <taxon>Eukaryota</taxon>
        <taxon>Fungi</taxon>
        <taxon>Dikarya</taxon>
        <taxon>Ascomycota</taxon>
        <taxon>Pezizomycotina</taxon>
        <taxon>Orbiliomycetes</taxon>
        <taxon>Orbiliales</taxon>
        <taxon>Orbiliaceae</taxon>
        <taxon>Orbilia</taxon>
    </lineage>
</organism>
<dbReference type="EMBL" id="WIWS01000030">
    <property type="protein sequence ID" value="KAF3221096.1"/>
    <property type="molecule type" value="Genomic_DNA"/>
</dbReference>
<evidence type="ECO:0000313" key="1">
    <source>
        <dbReference type="EMBL" id="KAF3221096.1"/>
    </source>
</evidence>
<reference evidence="1 2" key="1">
    <citation type="submission" date="2019-06" db="EMBL/GenBank/DDBJ databases">
        <authorList>
            <person name="Palmer J.M."/>
        </authorList>
    </citation>
    <scope>NUCLEOTIDE SEQUENCE [LARGE SCALE GENOMIC DNA]</scope>
    <source>
        <strain evidence="1 2">TWF106</strain>
    </source>
</reference>
<evidence type="ECO:0000313" key="2">
    <source>
        <dbReference type="Proteomes" id="UP000472727"/>
    </source>
</evidence>
<proteinExistence type="predicted"/>
<accession>A0A7C8UX59</accession>
<dbReference type="AlphaFoldDB" id="A0A7C8UX59"/>